<sequence>MLKIKSSKLGMPYQGSKRALSGQILSKIVNKVGTRDFVLYDLFGGGGAMTAAVVENGIPVHYNELDPKTYELFEYVMTHEEFPDEFYKWYSHEEADELVKQDGVLSSFIRIVWSFGNGVSKFSYLYGTDIEPFKKLGHYAVVFGDKQSIDKLNRQFSTDAFSVFDTGENTYKGRDLKVRRLSFGQITKKLNLELNETVLQHLQGLEQLNRLEHLQRLEQLNRRKQLTFSNGDYRTIEIPDNAVIYVDPPYRGTAGYAQEFDTKAFDKWVSEQTVPVFISEYNAPFEVIWGKVKAETFSHTAKRTKNVEKLFWNGISKIDN</sequence>
<organism evidence="4 5">
    <name type="scientific">Periweissella cryptocerci</name>
    <dbReference type="NCBI Taxonomy" id="2506420"/>
    <lineage>
        <taxon>Bacteria</taxon>
        <taxon>Bacillati</taxon>
        <taxon>Bacillota</taxon>
        <taxon>Bacilli</taxon>
        <taxon>Lactobacillales</taxon>
        <taxon>Lactobacillaceae</taxon>
        <taxon>Periweissella</taxon>
    </lineage>
</organism>
<evidence type="ECO:0000256" key="1">
    <source>
        <dbReference type="ARBA" id="ARBA00022603"/>
    </source>
</evidence>
<dbReference type="KEGG" id="wei:EQG49_02370"/>
<evidence type="ECO:0000313" key="5">
    <source>
        <dbReference type="Proteomes" id="UP000292886"/>
    </source>
</evidence>
<dbReference type="InterPro" id="IPR029063">
    <property type="entry name" value="SAM-dependent_MTases_sf"/>
</dbReference>
<dbReference type="GO" id="GO:0009007">
    <property type="term" value="F:site-specific DNA-methyltransferase (adenine-specific) activity"/>
    <property type="evidence" value="ECO:0007669"/>
    <property type="project" value="UniProtKB-EC"/>
</dbReference>
<dbReference type="AlphaFoldDB" id="A0A4P6YRZ9"/>
<dbReference type="GO" id="GO:0032259">
    <property type="term" value="P:methylation"/>
    <property type="evidence" value="ECO:0007669"/>
    <property type="project" value="UniProtKB-KW"/>
</dbReference>
<accession>A0A4P6YRZ9</accession>
<evidence type="ECO:0000256" key="3">
    <source>
        <dbReference type="ARBA" id="ARBA00022691"/>
    </source>
</evidence>
<evidence type="ECO:0000313" key="4">
    <source>
        <dbReference type="EMBL" id="QBO35392.1"/>
    </source>
</evidence>
<dbReference type="Pfam" id="PF02086">
    <property type="entry name" value="MethyltransfD12"/>
    <property type="match status" value="1"/>
</dbReference>
<gene>
    <name evidence="4" type="ORF">EQG49_02370</name>
</gene>
<evidence type="ECO:0000256" key="2">
    <source>
        <dbReference type="ARBA" id="ARBA00022679"/>
    </source>
</evidence>
<keyword evidence="1" id="KW-0489">Methyltransferase</keyword>
<keyword evidence="2" id="KW-0808">Transferase</keyword>
<protein>
    <recommendedName>
        <fullName evidence="6">DNA adenine methylase</fullName>
    </recommendedName>
</protein>
<proteinExistence type="predicted"/>
<evidence type="ECO:0008006" key="6">
    <source>
        <dbReference type="Google" id="ProtNLM"/>
    </source>
</evidence>
<keyword evidence="3" id="KW-0949">S-adenosyl-L-methionine</keyword>
<dbReference type="Gene3D" id="3.40.50.150">
    <property type="entry name" value="Vaccinia Virus protein VP39"/>
    <property type="match status" value="1"/>
</dbReference>
<dbReference type="EMBL" id="CP037940">
    <property type="protein sequence ID" value="QBO35392.1"/>
    <property type="molecule type" value="Genomic_DNA"/>
</dbReference>
<dbReference type="RefSeq" id="WP_133362472.1">
    <property type="nucleotide sequence ID" value="NZ_CP037940.1"/>
</dbReference>
<keyword evidence="5" id="KW-1185">Reference proteome</keyword>
<name>A0A4P6YRZ9_9LACO</name>
<reference evidence="5" key="1">
    <citation type="submission" date="2019-03" db="EMBL/GenBank/DDBJ databases">
        <title>Weissella sp. 26KH-42 Genome sequencing.</title>
        <authorList>
            <person name="Heo J."/>
            <person name="Kim S.-J."/>
            <person name="Kim J.-S."/>
            <person name="Hong S.-B."/>
            <person name="Kwon S.-W."/>
        </authorList>
    </citation>
    <scope>NUCLEOTIDE SEQUENCE [LARGE SCALE GENOMIC DNA]</scope>
    <source>
        <strain evidence="5">26KH-42</strain>
    </source>
</reference>
<dbReference type="PRINTS" id="PR00505">
    <property type="entry name" value="D12N6MTFRASE"/>
</dbReference>
<dbReference type="Proteomes" id="UP000292886">
    <property type="component" value="Chromosome"/>
</dbReference>
<dbReference type="OrthoDB" id="9805629at2"/>
<dbReference type="InterPro" id="IPR012327">
    <property type="entry name" value="MeTrfase_D12"/>
</dbReference>
<dbReference type="GO" id="GO:0009307">
    <property type="term" value="P:DNA restriction-modification system"/>
    <property type="evidence" value="ECO:0007669"/>
    <property type="project" value="InterPro"/>
</dbReference>
<dbReference type="SUPFAM" id="SSF53335">
    <property type="entry name" value="S-adenosyl-L-methionine-dependent methyltransferases"/>
    <property type="match status" value="1"/>
</dbReference>